<dbReference type="GO" id="GO:0005829">
    <property type="term" value="C:cytosol"/>
    <property type="evidence" value="ECO:0007669"/>
    <property type="project" value="TreeGrafter"/>
</dbReference>
<comment type="caution">
    <text evidence="5">The sequence shown here is derived from an EMBL/GenBank/DDBJ whole genome shotgun (WGS) entry which is preliminary data.</text>
</comment>
<reference evidence="5" key="1">
    <citation type="submission" date="2021-02" db="EMBL/GenBank/DDBJ databases">
        <authorList>
            <person name="Nowell W R."/>
        </authorList>
    </citation>
    <scope>NUCLEOTIDE SEQUENCE</scope>
</reference>
<proteinExistence type="inferred from homology"/>
<accession>A0A816F092</accession>
<dbReference type="Proteomes" id="UP000663854">
    <property type="component" value="Unassembled WGS sequence"/>
</dbReference>
<dbReference type="Proteomes" id="UP000663870">
    <property type="component" value="Unassembled WGS sequence"/>
</dbReference>
<dbReference type="InterPro" id="IPR029047">
    <property type="entry name" value="HSP70_peptide-bd_sf"/>
</dbReference>
<sequence>MTKKSLSLVFVEVTAENLESVEIVDGSTRKLAVKSIVQNFFRETFMIIMNVDEIAAHGYILMCAILCSTVKVKEFKFQDCHVYPIILSWQRELLTVEVRYLYPNNIPFSASRIKNNYFHLNFALKLIRRFPSLSHSELQVYSFDNCVFIIDLFLIRFEQLSYLKICYDQDTLLDDPFSHEYIITKSYQPFPVSIIDEQMVNVKNNDQVIEIWL</sequence>
<dbReference type="PANTHER" id="PTHR45639:SF4">
    <property type="entry name" value="HSC70CB, ISOFORM G"/>
    <property type="match status" value="1"/>
</dbReference>
<dbReference type="PANTHER" id="PTHR45639">
    <property type="entry name" value="HSC70CB, ISOFORM G-RELATED"/>
    <property type="match status" value="1"/>
</dbReference>
<evidence type="ECO:0000313" key="5">
    <source>
        <dbReference type="EMBL" id="CAF1652668.1"/>
    </source>
</evidence>
<dbReference type="EMBL" id="CAJNOH010009173">
    <property type="protein sequence ID" value="CAF1493886.1"/>
    <property type="molecule type" value="Genomic_DNA"/>
</dbReference>
<dbReference type="InterPro" id="IPR013126">
    <property type="entry name" value="Hsp_70_fam"/>
</dbReference>
<name>A0A816F092_9BILA</name>
<dbReference type="GO" id="GO:0140662">
    <property type="term" value="F:ATP-dependent protein folding chaperone"/>
    <property type="evidence" value="ECO:0007669"/>
    <property type="project" value="InterPro"/>
</dbReference>
<comment type="similarity">
    <text evidence="1">Belongs to the heat shock protein 70 family.</text>
</comment>
<evidence type="ECO:0000256" key="1">
    <source>
        <dbReference type="ARBA" id="ARBA00007381"/>
    </source>
</evidence>
<dbReference type="GO" id="GO:0005634">
    <property type="term" value="C:nucleus"/>
    <property type="evidence" value="ECO:0007669"/>
    <property type="project" value="TreeGrafter"/>
</dbReference>
<protein>
    <submittedName>
        <fullName evidence="5">Uncharacterized protein</fullName>
    </submittedName>
</protein>
<keyword evidence="2" id="KW-0547">Nucleotide-binding</keyword>
<keyword evidence="6" id="KW-1185">Reference proteome</keyword>
<dbReference type="Gene3D" id="2.60.34.10">
    <property type="entry name" value="Substrate Binding Domain Of DNAk, Chain A, domain 1"/>
    <property type="match status" value="1"/>
</dbReference>
<organism evidence="5 6">
    <name type="scientific">Rotaria sordida</name>
    <dbReference type="NCBI Taxonomy" id="392033"/>
    <lineage>
        <taxon>Eukaryota</taxon>
        <taxon>Metazoa</taxon>
        <taxon>Spiralia</taxon>
        <taxon>Gnathifera</taxon>
        <taxon>Rotifera</taxon>
        <taxon>Eurotatoria</taxon>
        <taxon>Bdelloidea</taxon>
        <taxon>Philodinida</taxon>
        <taxon>Philodinidae</taxon>
        <taxon>Rotaria</taxon>
    </lineage>
</organism>
<dbReference type="AlphaFoldDB" id="A0A816F092"/>
<evidence type="ECO:0000256" key="3">
    <source>
        <dbReference type="ARBA" id="ARBA00022840"/>
    </source>
</evidence>
<dbReference type="Pfam" id="PF00012">
    <property type="entry name" value="HSP70"/>
    <property type="match status" value="1"/>
</dbReference>
<dbReference type="EMBL" id="CAJNOL010010925">
    <property type="protein sequence ID" value="CAF1652668.1"/>
    <property type="molecule type" value="Genomic_DNA"/>
</dbReference>
<dbReference type="GO" id="GO:0005524">
    <property type="term" value="F:ATP binding"/>
    <property type="evidence" value="ECO:0007669"/>
    <property type="project" value="UniProtKB-KW"/>
</dbReference>
<evidence type="ECO:0000256" key="2">
    <source>
        <dbReference type="ARBA" id="ARBA00022741"/>
    </source>
</evidence>
<evidence type="ECO:0000313" key="6">
    <source>
        <dbReference type="Proteomes" id="UP000663870"/>
    </source>
</evidence>
<keyword evidence="3" id="KW-0067">ATP-binding</keyword>
<gene>
    <name evidence="5" type="ORF">JXQ802_LOCUS54811</name>
    <name evidence="4" type="ORF">PYM288_LOCUS38316</name>
</gene>
<evidence type="ECO:0000313" key="4">
    <source>
        <dbReference type="EMBL" id="CAF1493886.1"/>
    </source>
</evidence>